<evidence type="ECO:0000313" key="5">
    <source>
        <dbReference type="EMBL" id="GAA4934796.1"/>
    </source>
</evidence>
<name>A0AAV3TYY0_9ALTE</name>
<dbReference type="Pfam" id="PF00583">
    <property type="entry name" value="Acetyltransf_1"/>
    <property type="match status" value="1"/>
</dbReference>
<evidence type="ECO:0000256" key="3">
    <source>
        <dbReference type="ARBA" id="ARBA00022840"/>
    </source>
</evidence>
<reference evidence="6" key="1">
    <citation type="journal article" date="2019" name="Int. J. Syst. Evol. Microbiol.">
        <title>The Global Catalogue of Microorganisms (GCM) 10K type strain sequencing project: providing services to taxonomists for standard genome sequencing and annotation.</title>
        <authorList>
            <consortium name="The Broad Institute Genomics Platform"/>
            <consortium name="The Broad Institute Genome Sequencing Center for Infectious Disease"/>
            <person name="Wu L."/>
            <person name="Ma J."/>
        </authorList>
    </citation>
    <scope>NUCLEOTIDE SEQUENCE [LARGE SCALE GENOMIC DNA]</scope>
    <source>
        <strain evidence="6">JCM 19134</strain>
    </source>
</reference>
<dbReference type="SUPFAM" id="SSF51735">
    <property type="entry name" value="NAD(P)-binding Rossmann-fold domains"/>
    <property type="match status" value="1"/>
</dbReference>
<dbReference type="Pfam" id="PF13549">
    <property type="entry name" value="ATP-grasp_5"/>
    <property type="match status" value="1"/>
</dbReference>
<keyword evidence="3" id="KW-0067">ATP-binding</keyword>
<evidence type="ECO:0000259" key="4">
    <source>
        <dbReference type="PROSITE" id="PS51186"/>
    </source>
</evidence>
<dbReference type="Pfam" id="PF13607">
    <property type="entry name" value="Succ_CoA_lig"/>
    <property type="match status" value="1"/>
</dbReference>
<keyword evidence="2" id="KW-0547">Nucleotide-binding</keyword>
<dbReference type="GO" id="GO:0005524">
    <property type="term" value="F:ATP binding"/>
    <property type="evidence" value="ECO:0007669"/>
    <property type="project" value="UniProtKB-KW"/>
</dbReference>
<dbReference type="PANTHER" id="PTHR43334">
    <property type="entry name" value="ACETATE--COA LIGASE [ADP-FORMING]"/>
    <property type="match status" value="1"/>
</dbReference>
<dbReference type="RefSeq" id="WP_345417957.1">
    <property type="nucleotide sequence ID" value="NZ_AP031496.1"/>
</dbReference>
<dbReference type="SUPFAM" id="SSF52210">
    <property type="entry name" value="Succinyl-CoA synthetase domains"/>
    <property type="match status" value="2"/>
</dbReference>
<dbReference type="CDD" id="cd04301">
    <property type="entry name" value="NAT_SF"/>
    <property type="match status" value="1"/>
</dbReference>
<dbReference type="InterPro" id="IPR032875">
    <property type="entry name" value="Succ_CoA_lig_flav_dom"/>
</dbReference>
<feature type="domain" description="N-acetyltransferase" evidence="4">
    <location>
        <begin position="634"/>
        <end position="794"/>
    </location>
</feature>
<protein>
    <submittedName>
        <fullName evidence="5">GNAT family N-acetyltransferase</fullName>
    </submittedName>
</protein>
<evidence type="ECO:0000313" key="6">
    <source>
        <dbReference type="Proteomes" id="UP001409585"/>
    </source>
</evidence>
<dbReference type="AlphaFoldDB" id="A0AAV3TYY0"/>
<dbReference type="InterPro" id="IPR016181">
    <property type="entry name" value="Acyl_CoA_acyltransferase"/>
</dbReference>
<dbReference type="InterPro" id="IPR016102">
    <property type="entry name" value="Succinyl-CoA_synth-like"/>
</dbReference>
<dbReference type="SUPFAM" id="SSF55729">
    <property type="entry name" value="Acyl-CoA N-acyltransferases (Nat)"/>
    <property type="match status" value="1"/>
</dbReference>
<evidence type="ECO:0000256" key="2">
    <source>
        <dbReference type="ARBA" id="ARBA00022741"/>
    </source>
</evidence>
<sequence>MSEHALRPLFAPQSVVVLTGVNPQHPAVTAILQSLAVAARPLTVTLAGPRPSMATETPLVTHVDHLSELTDSPDLAILVGDLAAPAPQLIEQCASAGIKFVLMVAACNTPEAELAAATKRYGVRMLGPNSFGICRPSARFFAWLGHTQPLTGRLALMSQSGTIASGLVDWATWQGIGFSQVVAFGLSLDNSMPSQVLDYLASDYNSQSLLMYLKSVGNPTRFLSSLRAAGRTKPVAVVAEHSLGTDERILDAALNRTGAVRGKRLNDLIAAASVMTNARRVYDGSLLIIGNGAGPGEMAVERARELNVPLLQPEGRLKQELSDIIGEDGTVDRITTVWASSAAGRYVELADEALRHKSCGAVLLMLSPTALLDLGSLYDGIVSLQRKQKKLVMVCLIGGGNMVTVRKQITAAGIPTFRTPESAIEGFQFLVQFQRNQRLAKQSPESGAVRLQIDVENARAIIQAHLDQGLSELHFSGLTEILEQFNICVAPGVEKGSDIKTPLHVRMFRDPVFGPIIGLAFGGSEQWHRESEAIALPPLNTVLIKDLIQQILPDAESYLLENLLLGLSTLVCEIPELHSIDLADLRVGQDSIHGGDISARLVACPNLRRYEHLAIQPYPRHWVSEFRMRNGDLVAVRPVRPEDAPIMADFVRGLSKEARYYRFMANIVELTPRMLARFTHIDYDREMALVAVVEDDGIAREIGAARYSDNFDGHSCEFSIVLADEYQGQGLAAYLMRRLFCIAADKGFPVMEGTVLANNRHMIDFCRKLGFSIRRDADDAGMVIAAVVLSPQFIEQVKVKLDAGAAM</sequence>
<dbReference type="InterPro" id="IPR051538">
    <property type="entry name" value="Acyl-CoA_Synth/Transferase"/>
</dbReference>
<proteinExistence type="predicted"/>
<keyword evidence="1" id="KW-0436">Ligase</keyword>
<dbReference type="Gene3D" id="3.40.50.720">
    <property type="entry name" value="NAD(P)-binding Rossmann-like Domain"/>
    <property type="match status" value="1"/>
</dbReference>
<dbReference type="InterPro" id="IPR000182">
    <property type="entry name" value="GNAT_dom"/>
</dbReference>
<dbReference type="InterPro" id="IPR036291">
    <property type="entry name" value="NAD(P)-bd_dom_sf"/>
</dbReference>
<dbReference type="EMBL" id="BAABLX010000007">
    <property type="protein sequence ID" value="GAA4934796.1"/>
    <property type="molecule type" value="Genomic_DNA"/>
</dbReference>
<organism evidence="5 6">
    <name type="scientific">Halioxenophilus aromaticivorans</name>
    <dbReference type="NCBI Taxonomy" id="1306992"/>
    <lineage>
        <taxon>Bacteria</taxon>
        <taxon>Pseudomonadati</taxon>
        <taxon>Pseudomonadota</taxon>
        <taxon>Gammaproteobacteria</taxon>
        <taxon>Alteromonadales</taxon>
        <taxon>Alteromonadaceae</taxon>
        <taxon>Halioxenophilus</taxon>
    </lineage>
</organism>
<dbReference type="PANTHER" id="PTHR43334:SF1">
    <property type="entry name" value="3-HYDROXYPROPIONATE--COA LIGASE [ADP-FORMING]"/>
    <property type="match status" value="1"/>
</dbReference>
<dbReference type="PROSITE" id="PS51186">
    <property type="entry name" value="GNAT"/>
    <property type="match status" value="1"/>
</dbReference>
<accession>A0AAV3TYY0</accession>
<keyword evidence="6" id="KW-1185">Reference proteome</keyword>
<evidence type="ECO:0000256" key="1">
    <source>
        <dbReference type="ARBA" id="ARBA00022598"/>
    </source>
</evidence>
<dbReference type="GO" id="GO:0016747">
    <property type="term" value="F:acyltransferase activity, transferring groups other than amino-acyl groups"/>
    <property type="evidence" value="ECO:0007669"/>
    <property type="project" value="InterPro"/>
</dbReference>
<dbReference type="Gene3D" id="3.40.50.261">
    <property type="entry name" value="Succinyl-CoA synthetase domains"/>
    <property type="match status" value="2"/>
</dbReference>
<comment type="caution">
    <text evidence="5">The sequence shown here is derived from an EMBL/GenBank/DDBJ whole genome shotgun (WGS) entry which is preliminary data.</text>
</comment>
<gene>
    <name evidence="5" type="ORF">GCM10025791_09800</name>
</gene>
<dbReference type="GO" id="GO:0016874">
    <property type="term" value="F:ligase activity"/>
    <property type="evidence" value="ECO:0007669"/>
    <property type="project" value="UniProtKB-KW"/>
</dbReference>
<dbReference type="Gene3D" id="3.30.470.20">
    <property type="entry name" value="ATP-grasp fold, B domain"/>
    <property type="match status" value="1"/>
</dbReference>
<dbReference type="Gene3D" id="3.40.630.30">
    <property type="match status" value="1"/>
</dbReference>
<dbReference type="Proteomes" id="UP001409585">
    <property type="component" value="Unassembled WGS sequence"/>
</dbReference>